<evidence type="ECO:0000259" key="9">
    <source>
        <dbReference type="PROSITE" id="PS51918"/>
    </source>
</evidence>
<dbReference type="InterPro" id="IPR007197">
    <property type="entry name" value="rSAM"/>
</dbReference>
<dbReference type="SFLD" id="SFLDS00029">
    <property type="entry name" value="Radical_SAM"/>
    <property type="match status" value="1"/>
</dbReference>
<dbReference type="InterPro" id="IPR051196">
    <property type="entry name" value="RSAD2/Viperin_antiviral"/>
</dbReference>
<organism evidence="10 11">
    <name type="scientific">Catellatospora aurea</name>
    <dbReference type="NCBI Taxonomy" id="1337874"/>
    <lineage>
        <taxon>Bacteria</taxon>
        <taxon>Bacillati</taxon>
        <taxon>Actinomycetota</taxon>
        <taxon>Actinomycetes</taxon>
        <taxon>Micromonosporales</taxon>
        <taxon>Micromonosporaceae</taxon>
        <taxon>Catellatospora</taxon>
    </lineage>
</organism>
<dbReference type="InterPro" id="IPR013785">
    <property type="entry name" value="Aldolase_TIM"/>
</dbReference>
<evidence type="ECO:0000256" key="2">
    <source>
        <dbReference type="ARBA" id="ARBA00022485"/>
    </source>
</evidence>
<evidence type="ECO:0000256" key="7">
    <source>
        <dbReference type="ARBA" id="ARBA00023118"/>
    </source>
</evidence>
<keyword evidence="5" id="KW-0408">Iron</keyword>
<dbReference type="CDD" id="cd01335">
    <property type="entry name" value="Radical_SAM"/>
    <property type="match status" value="1"/>
</dbReference>
<protein>
    <recommendedName>
        <fullName evidence="8">S-adenosylmethionine-dependent nucleotide dehydratase</fullName>
    </recommendedName>
</protein>
<name>A0ABW2H011_9ACTN</name>
<feature type="domain" description="Radical SAM core" evidence="9">
    <location>
        <begin position="1"/>
        <end position="217"/>
    </location>
</feature>
<evidence type="ECO:0000256" key="8">
    <source>
        <dbReference type="ARBA" id="ARBA00039667"/>
    </source>
</evidence>
<keyword evidence="7" id="KW-0051">Antiviral defense</keyword>
<dbReference type="PROSITE" id="PS51918">
    <property type="entry name" value="RADICAL_SAM"/>
    <property type="match status" value="1"/>
</dbReference>
<dbReference type="Pfam" id="PF04055">
    <property type="entry name" value="Radical_SAM"/>
    <property type="match status" value="1"/>
</dbReference>
<evidence type="ECO:0000256" key="4">
    <source>
        <dbReference type="ARBA" id="ARBA00022723"/>
    </source>
</evidence>
<comment type="caution">
    <text evidence="10">The sequence shown here is derived from an EMBL/GenBank/DDBJ whole genome shotgun (WGS) entry which is preliminary data.</text>
</comment>
<dbReference type="SUPFAM" id="SSF102114">
    <property type="entry name" value="Radical SAM enzymes"/>
    <property type="match status" value="1"/>
</dbReference>
<keyword evidence="11" id="KW-1185">Reference proteome</keyword>
<keyword evidence="3" id="KW-0949">S-adenosyl-L-methionine</keyword>
<dbReference type="EMBL" id="JBHTAC010000018">
    <property type="protein sequence ID" value="MFC7244554.1"/>
    <property type="molecule type" value="Genomic_DNA"/>
</dbReference>
<dbReference type="SFLD" id="SFLDG01067">
    <property type="entry name" value="SPASM/twitch_domain_containing"/>
    <property type="match status" value="1"/>
</dbReference>
<evidence type="ECO:0000256" key="1">
    <source>
        <dbReference type="ARBA" id="ARBA00001966"/>
    </source>
</evidence>
<dbReference type="PANTHER" id="PTHR21339">
    <property type="entry name" value="RADICAL S-ADENOSYL METHIONINE DOMAIN-CONTAINING PROTEIN 2"/>
    <property type="match status" value="1"/>
</dbReference>
<evidence type="ECO:0000313" key="10">
    <source>
        <dbReference type="EMBL" id="MFC7244554.1"/>
    </source>
</evidence>
<gene>
    <name evidence="10" type="ORF">ACFQO7_18930</name>
</gene>
<keyword evidence="6" id="KW-0411">Iron-sulfur</keyword>
<sequence>MSEFVVNLHVTERCNYGCTFCFGKWGLGVTRTEIFDDVAAGEAVVRDLFDHFGGGPDGIRFNFVGGEPALLKRLPELVAVCRELGAQVSYVSNGLMLRRFDVAWTAANIDLVGISVDSLVDETNQRIGRLDRHRGMLDPAFLCGYVSRLREAAGTRIKLNTVVCAANHQEDLSPLIEAVRPERWKIFQVLPVYGDREAVTAAQFGAFLDRHRHFDKVIVSEDNDEMTGSYVMVDPLGRFFWHVEGERGYRYSRPISEVGVGEAFAAAGISWDKYERRYRPEQ</sequence>
<reference evidence="11" key="1">
    <citation type="journal article" date="2019" name="Int. J. Syst. Evol. Microbiol.">
        <title>The Global Catalogue of Microorganisms (GCM) 10K type strain sequencing project: providing services to taxonomists for standard genome sequencing and annotation.</title>
        <authorList>
            <consortium name="The Broad Institute Genomics Platform"/>
            <consortium name="The Broad Institute Genome Sequencing Center for Infectious Disease"/>
            <person name="Wu L."/>
            <person name="Ma J."/>
        </authorList>
    </citation>
    <scope>NUCLEOTIDE SEQUENCE [LARGE SCALE GENOMIC DNA]</scope>
    <source>
        <strain evidence="11">CGMCC 1.9106</strain>
    </source>
</reference>
<keyword evidence="2" id="KW-0004">4Fe-4S</keyword>
<dbReference type="PANTHER" id="PTHR21339:SF0">
    <property type="entry name" value="S-ADENOSYLMETHIONINE-DEPENDENT NUCLEOTIDE DEHYDRATASE RSAD2"/>
    <property type="match status" value="1"/>
</dbReference>
<evidence type="ECO:0000256" key="5">
    <source>
        <dbReference type="ARBA" id="ARBA00023004"/>
    </source>
</evidence>
<accession>A0ABW2H011</accession>
<proteinExistence type="predicted"/>
<dbReference type="RefSeq" id="WP_376807587.1">
    <property type="nucleotide sequence ID" value="NZ_JBHTAC010000018.1"/>
</dbReference>
<evidence type="ECO:0000256" key="3">
    <source>
        <dbReference type="ARBA" id="ARBA00022691"/>
    </source>
</evidence>
<keyword evidence="4" id="KW-0479">Metal-binding</keyword>
<dbReference type="NCBIfam" id="NF038283">
    <property type="entry name" value="viperin_w_prok"/>
    <property type="match status" value="1"/>
</dbReference>
<dbReference type="InterPro" id="IPR058240">
    <property type="entry name" value="rSAM_sf"/>
</dbReference>
<comment type="cofactor">
    <cofactor evidence="1">
        <name>[4Fe-4S] cluster</name>
        <dbReference type="ChEBI" id="CHEBI:49883"/>
    </cofactor>
</comment>
<dbReference type="Gene3D" id="3.20.20.70">
    <property type="entry name" value="Aldolase class I"/>
    <property type="match status" value="1"/>
</dbReference>
<evidence type="ECO:0000256" key="6">
    <source>
        <dbReference type="ARBA" id="ARBA00023014"/>
    </source>
</evidence>
<evidence type="ECO:0000313" key="11">
    <source>
        <dbReference type="Proteomes" id="UP001596392"/>
    </source>
</evidence>
<dbReference type="Proteomes" id="UP001596392">
    <property type="component" value="Unassembled WGS sequence"/>
</dbReference>